<dbReference type="Gene3D" id="1.20.1740.10">
    <property type="entry name" value="Amino acid/polyamine transporter I"/>
    <property type="match status" value="1"/>
</dbReference>
<feature type="transmembrane region" description="Helical" evidence="5">
    <location>
        <begin position="342"/>
        <end position="362"/>
    </location>
</feature>
<dbReference type="AlphaFoldDB" id="A0AB94IJV2"/>
<evidence type="ECO:0000256" key="4">
    <source>
        <dbReference type="ARBA" id="ARBA00023136"/>
    </source>
</evidence>
<keyword evidence="3 5" id="KW-1133">Transmembrane helix</keyword>
<keyword evidence="2 5" id="KW-0812">Transmembrane</keyword>
<dbReference type="GO" id="GO:0015179">
    <property type="term" value="F:L-amino acid transmembrane transporter activity"/>
    <property type="evidence" value="ECO:0007669"/>
    <property type="project" value="TreeGrafter"/>
</dbReference>
<dbReference type="InterPro" id="IPR002293">
    <property type="entry name" value="AA/rel_permease1"/>
</dbReference>
<comment type="subcellular location">
    <subcellularLocation>
        <location evidence="1">Membrane</location>
        <topology evidence="1">Multi-pass membrane protein</topology>
    </subcellularLocation>
</comment>
<dbReference type="Proteomes" id="UP000018877">
    <property type="component" value="Unassembled WGS sequence"/>
</dbReference>
<dbReference type="InterPro" id="IPR050598">
    <property type="entry name" value="AminoAcid_Transporter"/>
</dbReference>
<dbReference type="PIRSF" id="PIRSF006060">
    <property type="entry name" value="AA_transporter"/>
    <property type="match status" value="1"/>
</dbReference>
<dbReference type="Pfam" id="PF13520">
    <property type="entry name" value="AA_permease_2"/>
    <property type="match status" value="1"/>
</dbReference>
<keyword evidence="4 5" id="KW-0472">Membrane</keyword>
<dbReference type="RefSeq" id="WP_024029828.1">
    <property type="nucleotide sequence ID" value="NZ_ALAN01000100.1"/>
</dbReference>
<dbReference type="PANTHER" id="PTHR11785">
    <property type="entry name" value="AMINO ACID TRANSPORTER"/>
    <property type="match status" value="1"/>
</dbReference>
<evidence type="ECO:0000256" key="5">
    <source>
        <dbReference type="SAM" id="Phobius"/>
    </source>
</evidence>
<evidence type="ECO:0000256" key="3">
    <source>
        <dbReference type="ARBA" id="ARBA00022989"/>
    </source>
</evidence>
<evidence type="ECO:0000313" key="6">
    <source>
        <dbReference type="EMBL" id="ETI67282.1"/>
    </source>
</evidence>
<feature type="transmembrane region" description="Helical" evidence="5">
    <location>
        <begin position="134"/>
        <end position="159"/>
    </location>
</feature>
<feature type="transmembrane region" description="Helical" evidence="5">
    <location>
        <begin position="246"/>
        <end position="271"/>
    </location>
</feature>
<feature type="transmembrane region" description="Helical" evidence="5">
    <location>
        <begin position="406"/>
        <end position="427"/>
    </location>
</feature>
<gene>
    <name evidence="6" type="primary">frlA</name>
    <name evidence="6" type="ORF">BAVI_18282</name>
</gene>
<feature type="transmembrane region" description="Helical" evidence="5">
    <location>
        <begin position="26"/>
        <end position="45"/>
    </location>
</feature>
<sequence>MASEVRKVKQDVVEKGTSTGGLQRKLGLSAAIAISVGTTIGSGIFSSLGEVAAASGTALFVILAFLIGGLVNIPANLCYAELATAYPENGGQYIYFREAGSRPMAFLTGWISFWATDPPSISIMAIAITNYLAYFVGFSPLSMKFIAVALILVFMFMHLRSVEGGGKFQTFITAFKIIMFAILIGVGFFYFSPGLMSSTPAGPEVPVGILALIAGISATTWSFDGMASVCYMTGEIKNPKQTMPRALIISGVLITVLYVLLSVVVTGLLPMDKLATSSAPVSDAMAQIPGIGSTAGSLTAIMAIIVIVGSLSSCIMFQPRMPYAMAKDGLFFKSFGKVHPSWGTPHISIIVQCGIAIVLVFASSLSDLLGYFTIVALLKNFLTFGTVFVLRRKKSGYNPMWRMPMGYVMAGIAMLVTGTLIASTFMWAPIPGIISAVIAVATGLPAYYYWERKNRKAAV</sequence>
<evidence type="ECO:0000256" key="1">
    <source>
        <dbReference type="ARBA" id="ARBA00004141"/>
    </source>
</evidence>
<dbReference type="PANTHER" id="PTHR11785:SF512">
    <property type="entry name" value="SOBREMESA, ISOFORM B"/>
    <property type="match status" value="1"/>
</dbReference>
<accession>A0AB94IJV2</accession>
<proteinExistence type="predicted"/>
<dbReference type="GO" id="GO:0016020">
    <property type="term" value="C:membrane"/>
    <property type="evidence" value="ECO:0007669"/>
    <property type="project" value="UniProtKB-SubCell"/>
</dbReference>
<feature type="transmembrane region" description="Helical" evidence="5">
    <location>
        <begin position="104"/>
        <end position="128"/>
    </location>
</feature>
<feature type="transmembrane region" description="Helical" evidence="5">
    <location>
        <begin position="368"/>
        <end position="390"/>
    </location>
</feature>
<feature type="transmembrane region" description="Helical" evidence="5">
    <location>
        <begin position="433"/>
        <end position="450"/>
    </location>
</feature>
<evidence type="ECO:0000313" key="7">
    <source>
        <dbReference type="Proteomes" id="UP000018877"/>
    </source>
</evidence>
<keyword evidence="7" id="KW-1185">Reference proteome</keyword>
<name>A0AB94IJV2_9BACI</name>
<evidence type="ECO:0000256" key="2">
    <source>
        <dbReference type="ARBA" id="ARBA00022692"/>
    </source>
</evidence>
<dbReference type="EMBL" id="ALAN01000100">
    <property type="protein sequence ID" value="ETI67282.1"/>
    <property type="molecule type" value="Genomic_DNA"/>
</dbReference>
<organism evidence="6 7">
    <name type="scientific">Neobacillus vireti LMG 21834</name>
    <dbReference type="NCBI Taxonomy" id="1131730"/>
    <lineage>
        <taxon>Bacteria</taxon>
        <taxon>Bacillati</taxon>
        <taxon>Bacillota</taxon>
        <taxon>Bacilli</taxon>
        <taxon>Bacillales</taxon>
        <taxon>Bacillaceae</taxon>
        <taxon>Neobacillus</taxon>
    </lineage>
</organism>
<feature type="transmembrane region" description="Helical" evidence="5">
    <location>
        <begin position="171"/>
        <end position="191"/>
    </location>
</feature>
<feature type="transmembrane region" description="Helical" evidence="5">
    <location>
        <begin position="211"/>
        <end position="234"/>
    </location>
</feature>
<comment type="caution">
    <text evidence="6">The sequence shown here is derived from an EMBL/GenBank/DDBJ whole genome shotgun (WGS) entry which is preliminary data.</text>
</comment>
<protein>
    <submittedName>
        <fullName evidence="6">Fructoselysine transporter</fullName>
    </submittedName>
</protein>
<reference evidence="6 7" key="1">
    <citation type="journal article" date="2014" name="Environ. Microbiol.">
        <title>The nitrate-ammonifying and nosZ-carrying bacterium Bacillus vireti is a potent source and sink for nitric and nitrous oxide under high nitrate conditions.</title>
        <authorList>
            <person name="Mania D."/>
            <person name="Heylen K."/>
            <person name="van Spanning R.J."/>
            <person name="Frostegard A."/>
        </authorList>
    </citation>
    <scope>NUCLEOTIDE SEQUENCE [LARGE SCALE GENOMIC DNA]</scope>
    <source>
        <strain evidence="6 7">LMG 21834</strain>
    </source>
</reference>
<feature type="transmembrane region" description="Helical" evidence="5">
    <location>
        <begin position="291"/>
        <end position="317"/>
    </location>
</feature>
<feature type="transmembrane region" description="Helical" evidence="5">
    <location>
        <begin position="51"/>
        <end position="73"/>
    </location>
</feature>